<evidence type="ECO:0000256" key="2">
    <source>
        <dbReference type="SAM" id="Phobius"/>
    </source>
</evidence>
<dbReference type="GO" id="GO:0006508">
    <property type="term" value="P:proteolysis"/>
    <property type="evidence" value="ECO:0007669"/>
    <property type="project" value="InterPro"/>
</dbReference>
<dbReference type="AlphaFoldDB" id="U3GZV4"/>
<dbReference type="InterPro" id="IPR001254">
    <property type="entry name" value="Trypsin_dom"/>
</dbReference>
<dbReference type="OrthoDB" id="9815928at2"/>
<dbReference type="Gene3D" id="2.40.10.10">
    <property type="entry name" value="Trypsin-like serine proteases"/>
    <property type="match status" value="1"/>
</dbReference>
<dbReference type="InterPro" id="IPR009003">
    <property type="entry name" value="Peptidase_S1_PA"/>
</dbReference>
<keyword evidence="6" id="KW-1185">Reference proteome</keyword>
<dbReference type="EMBL" id="CP006365">
    <property type="protein sequence ID" value="AGU15732.1"/>
    <property type="molecule type" value="Genomic_DNA"/>
</dbReference>
<dbReference type="GeneID" id="78250360"/>
<evidence type="ECO:0000259" key="4">
    <source>
        <dbReference type="Pfam" id="PF00089"/>
    </source>
</evidence>
<keyword evidence="3" id="KW-0732">Signal</keyword>
<dbReference type="PATRIC" id="fig|1348662.3.peg.1597"/>
<gene>
    <name evidence="5" type="ORF">CARG_08075</name>
</gene>
<dbReference type="KEGG" id="caz:CARG_08075"/>
<dbReference type="InterPro" id="IPR043504">
    <property type="entry name" value="Peptidase_S1_PA_chymotrypsin"/>
</dbReference>
<keyword evidence="2" id="KW-1133">Transmembrane helix</keyword>
<dbReference type="STRING" id="1348662.CARG_08075"/>
<feature type="domain" description="Peptidase S1" evidence="4">
    <location>
        <begin position="64"/>
        <end position="92"/>
    </location>
</feature>
<evidence type="ECO:0000256" key="1">
    <source>
        <dbReference type="SAM" id="MobiDB-lite"/>
    </source>
</evidence>
<name>U3GZV4_9CORY</name>
<evidence type="ECO:0000313" key="5">
    <source>
        <dbReference type="EMBL" id="AGU15732.1"/>
    </source>
</evidence>
<sequence>MKSRAAVAAVIVSSLVSSTLLGQVSPIAHAADLHYPNPPAPRAQAEDPLAQAAAYLELGDPGHMQQCAGALVAPQWVITAQHCYEQQWWKDGESYSLIRFGIDDSAEPSEPAVSEPVVTQPLPVPPKQDPPKQEIPKKPAPDAGSSSAWWIPLLVLLAPLVAVFGWLLDHGGHPAGLIAPWGRRG</sequence>
<feature type="compositionally biased region" description="Basic and acidic residues" evidence="1">
    <location>
        <begin position="129"/>
        <end position="140"/>
    </location>
</feature>
<feature type="chain" id="PRO_5004643179" description="Peptidase S1 domain-containing protein" evidence="3">
    <location>
        <begin position="31"/>
        <end position="185"/>
    </location>
</feature>
<dbReference type="RefSeq" id="WP_021012122.1">
    <property type="nucleotide sequence ID" value="NC_022198.1"/>
</dbReference>
<organism evidence="5 6">
    <name type="scientific">Corynebacterium argentoratense DSM 44202</name>
    <dbReference type="NCBI Taxonomy" id="1348662"/>
    <lineage>
        <taxon>Bacteria</taxon>
        <taxon>Bacillati</taxon>
        <taxon>Actinomycetota</taxon>
        <taxon>Actinomycetes</taxon>
        <taxon>Mycobacteriales</taxon>
        <taxon>Corynebacteriaceae</taxon>
        <taxon>Corynebacterium</taxon>
    </lineage>
</organism>
<dbReference type="Proteomes" id="UP000016943">
    <property type="component" value="Chromosome"/>
</dbReference>
<feature type="signal peptide" evidence="3">
    <location>
        <begin position="1"/>
        <end position="30"/>
    </location>
</feature>
<accession>U3GZV4</accession>
<evidence type="ECO:0000313" key="6">
    <source>
        <dbReference type="Proteomes" id="UP000016943"/>
    </source>
</evidence>
<dbReference type="SUPFAM" id="SSF50494">
    <property type="entry name" value="Trypsin-like serine proteases"/>
    <property type="match status" value="1"/>
</dbReference>
<dbReference type="HOGENOM" id="CLU_1458968_0_0_11"/>
<feature type="transmembrane region" description="Helical" evidence="2">
    <location>
        <begin position="149"/>
        <end position="168"/>
    </location>
</feature>
<dbReference type="Pfam" id="PF00089">
    <property type="entry name" value="Trypsin"/>
    <property type="match status" value="1"/>
</dbReference>
<reference evidence="5 6" key="1">
    <citation type="journal article" date="2013" name="Genome Announc.">
        <title>Whole-Genome Sequence of the Clinical Strain Corynebacterium argentoratense DSM 44202, Isolated from a Human Throat Specimen.</title>
        <authorList>
            <person name="Bomholt C."/>
            <person name="Glaub A."/>
            <person name="Gravermann K."/>
            <person name="Albersmeier A."/>
            <person name="Brinkrolf K."/>
            <person name="Ruckert C."/>
            <person name="Tauch A."/>
        </authorList>
    </citation>
    <scope>NUCLEOTIDE SEQUENCE [LARGE SCALE GENOMIC DNA]</scope>
    <source>
        <strain evidence="5">DSM 44202</strain>
    </source>
</reference>
<keyword evidence="2" id="KW-0812">Transmembrane</keyword>
<keyword evidence="2" id="KW-0472">Membrane</keyword>
<protein>
    <recommendedName>
        <fullName evidence="4">Peptidase S1 domain-containing protein</fullName>
    </recommendedName>
</protein>
<feature type="region of interest" description="Disordered" evidence="1">
    <location>
        <begin position="106"/>
        <end position="141"/>
    </location>
</feature>
<evidence type="ECO:0000256" key="3">
    <source>
        <dbReference type="SAM" id="SignalP"/>
    </source>
</evidence>
<dbReference type="GO" id="GO:0004252">
    <property type="term" value="F:serine-type endopeptidase activity"/>
    <property type="evidence" value="ECO:0007669"/>
    <property type="project" value="InterPro"/>
</dbReference>
<proteinExistence type="predicted"/>